<feature type="coiled-coil region" evidence="1">
    <location>
        <begin position="518"/>
        <end position="545"/>
    </location>
</feature>
<feature type="compositionally biased region" description="Polar residues" evidence="2">
    <location>
        <begin position="813"/>
        <end position="824"/>
    </location>
</feature>
<evidence type="ECO:0000313" key="3">
    <source>
        <dbReference type="EMBL" id="CAF9934163.1"/>
    </source>
</evidence>
<comment type="caution">
    <text evidence="3">The sequence shown here is derived from an EMBL/GenBank/DDBJ whole genome shotgun (WGS) entry which is preliminary data.</text>
</comment>
<feature type="compositionally biased region" description="Basic and acidic residues" evidence="2">
    <location>
        <begin position="295"/>
        <end position="308"/>
    </location>
</feature>
<feature type="region of interest" description="Disordered" evidence="2">
    <location>
        <begin position="273"/>
        <end position="378"/>
    </location>
</feature>
<feature type="compositionally biased region" description="Polar residues" evidence="2">
    <location>
        <begin position="1"/>
        <end position="11"/>
    </location>
</feature>
<evidence type="ECO:0000313" key="4">
    <source>
        <dbReference type="Proteomes" id="UP000664521"/>
    </source>
</evidence>
<protein>
    <submittedName>
        <fullName evidence="3">Uncharacterized protein</fullName>
    </submittedName>
</protein>
<keyword evidence="1" id="KW-0175">Coiled coil</keyword>
<accession>A0A8H3IVH4</accession>
<feature type="compositionally biased region" description="Basic and acidic residues" evidence="2">
    <location>
        <begin position="744"/>
        <end position="753"/>
    </location>
</feature>
<feature type="region of interest" description="Disordered" evidence="2">
    <location>
        <begin position="392"/>
        <end position="454"/>
    </location>
</feature>
<feature type="compositionally biased region" description="Basic and acidic residues" evidence="2">
    <location>
        <begin position="349"/>
        <end position="367"/>
    </location>
</feature>
<feature type="compositionally biased region" description="Polar residues" evidence="2">
    <location>
        <begin position="336"/>
        <end position="348"/>
    </location>
</feature>
<feature type="region of interest" description="Disordered" evidence="2">
    <location>
        <begin position="611"/>
        <end position="764"/>
    </location>
</feature>
<feature type="compositionally biased region" description="Basic residues" evidence="2">
    <location>
        <begin position="690"/>
        <end position="704"/>
    </location>
</feature>
<feature type="region of interest" description="Disordered" evidence="2">
    <location>
        <begin position="186"/>
        <end position="207"/>
    </location>
</feature>
<proteinExistence type="predicted"/>
<feature type="compositionally biased region" description="Basic and acidic residues" evidence="2">
    <location>
        <begin position="670"/>
        <end position="685"/>
    </location>
</feature>
<feature type="region of interest" description="Disordered" evidence="2">
    <location>
        <begin position="777"/>
        <end position="830"/>
    </location>
</feature>
<feature type="compositionally biased region" description="Polar residues" evidence="2">
    <location>
        <begin position="188"/>
        <end position="207"/>
    </location>
</feature>
<evidence type="ECO:0000256" key="2">
    <source>
        <dbReference type="SAM" id="MobiDB-lite"/>
    </source>
</evidence>
<dbReference type="EMBL" id="CAJPDS010000073">
    <property type="protein sequence ID" value="CAF9934163.1"/>
    <property type="molecule type" value="Genomic_DNA"/>
</dbReference>
<reference evidence="3" key="1">
    <citation type="submission" date="2021-03" db="EMBL/GenBank/DDBJ databases">
        <authorList>
            <person name="Tagirdzhanova G."/>
        </authorList>
    </citation>
    <scope>NUCLEOTIDE SEQUENCE</scope>
</reference>
<feature type="region of interest" description="Disordered" evidence="2">
    <location>
        <begin position="1"/>
        <end position="27"/>
    </location>
</feature>
<sequence>MNDTVQNTQQDFVPFDDSGGFYNDEDDGALGLEAQFSGPNDQLGAGLRGLNQANVTHGASIELPYLVNDAPRCESQQKSSMTANDRAAELRAKLIAQQRASITPTLPRPQAKPKVEPSQNSIGSPFQAVGKKVQYCENPMSSDNQANATNKIKDKVSEQTPNPTGQGTSDADIDVLIAHGKAFADSGKTLNDNDTAKHTINNQSNNTRKQLFNHEADLPAAIHDTVRQGSNNSVGSSGASEIGEIKEDTVKALPPHQLPRPSSHELSLELNNEAALSTSSPSKTTVNPKHVPSALHKDFEAKRARDQNMRMPITSRHTEQNTNDNFVQRPVPKSGIYQSTPPSQSDSSRNCRDLSHSSRDWPEDKVKTSAHNSFLPTDERYDTSFNARAHGGGIEQENLDHIDRTRTQHKPISRLESNRSAAERSHDIEEESSTEINGHSDAIHGARRITATEKTPILSDRSLITTGTTKADELLSIEPPDSVAGIDPSIFVNRQTYEDVCDWLKITGYFNVPHRTKRLDIHRKKRALEVQREELEREEQLELEQHSRSLRASSAYPLMSFEPAPSASIFSPKAFKPSISNMPPPPLPSKDDMGIKIKDTANLEAISTLKSGVMDPRNKQPADHCSNTASVTKRQRPQDIEIRPDGPIDKMRRLDLESFEKGKKSLRSPIMKDESLESRISRNNEPRSAGYRRRSRSLERRRRSLSPPQRRASDTGGYNGYLRNTSRVDIYSPKSSRHVSPTRRNSDSRDPPAHRGPMTSGNEYEARIHDERGSYYQYQTPHNYGGRGRGRTNFTSCRNGLKAYNGRGGGQGSSIDSQRSNLQEGMQPHD</sequence>
<evidence type="ECO:0000256" key="1">
    <source>
        <dbReference type="SAM" id="Coils"/>
    </source>
</evidence>
<organism evidence="3 4">
    <name type="scientific">Heterodermia speciosa</name>
    <dbReference type="NCBI Taxonomy" id="116794"/>
    <lineage>
        <taxon>Eukaryota</taxon>
        <taxon>Fungi</taxon>
        <taxon>Dikarya</taxon>
        <taxon>Ascomycota</taxon>
        <taxon>Pezizomycotina</taxon>
        <taxon>Lecanoromycetes</taxon>
        <taxon>OSLEUM clade</taxon>
        <taxon>Lecanoromycetidae</taxon>
        <taxon>Caliciales</taxon>
        <taxon>Physciaceae</taxon>
        <taxon>Heterodermia</taxon>
    </lineage>
</organism>
<feature type="compositionally biased region" description="Basic and acidic residues" evidence="2">
    <location>
        <begin position="636"/>
        <end position="663"/>
    </location>
</feature>
<keyword evidence="4" id="KW-1185">Reference proteome</keyword>
<dbReference type="OrthoDB" id="6103986at2759"/>
<feature type="compositionally biased region" description="Polar residues" evidence="2">
    <location>
        <begin position="278"/>
        <end position="287"/>
    </location>
</feature>
<dbReference type="AlphaFoldDB" id="A0A8H3IVH4"/>
<name>A0A8H3IVH4_9LECA</name>
<feature type="region of interest" description="Disordered" evidence="2">
    <location>
        <begin position="99"/>
        <end position="125"/>
    </location>
</feature>
<dbReference type="Proteomes" id="UP000664521">
    <property type="component" value="Unassembled WGS sequence"/>
</dbReference>
<gene>
    <name evidence="3" type="ORF">HETSPECPRED_009117</name>
</gene>